<dbReference type="Pfam" id="PF12874">
    <property type="entry name" value="zf-met"/>
    <property type="match status" value="1"/>
</dbReference>
<evidence type="ECO:0000256" key="2">
    <source>
        <dbReference type="ARBA" id="ARBA00022771"/>
    </source>
</evidence>
<keyword evidence="4" id="KW-0539">Nucleus</keyword>
<dbReference type="SUPFAM" id="SSF57667">
    <property type="entry name" value="beta-beta-alpha zinc fingers"/>
    <property type="match status" value="1"/>
</dbReference>
<dbReference type="InterPro" id="IPR036236">
    <property type="entry name" value="Znf_C2H2_sf"/>
</dbReference>
<feature type="domain" description="C2H2-type" evidence="6">
    <location>
        <begin position="98"/>
        <end position="120"/>
    </location>
</feature>
<dbReference type="InterPro" id="IPR013087">
    <property type="entry name" value="Znf_C2H2_type"/>
</dbReference>
<evidence type="ECO:0000256" key="5">
    <source>
        <dbReference type="SAM" id="MobiDB-lite"/>
    </source>
</evidence>
<dbReference type="GO" id="GO:0000398">
    <property type="term" value="P:mRNA splicing, via spliceosome"/>
    <property type="evidence" value="ECO:0007669"/>
    <property type="project" value="InterPro"/>
</dbReference>
<name>A0A7S3PLR9_9STRA</name>
<dbReference type="InterPro" id="IPR040107">
    <property type="entry name" value="Snu23"/>
</dbReference>
<organism evidence="7">
    <name type="scientific">Aplanochytrium stocchinoi</name>
    <dbReference type="NCBI Taxonomy" id="215587"/>
    <lineage>
        <taxon>Eukaryota</taxon>
        <taxon>Sar</taxon>
        <taxon>Stramenopiles</taxon>
        <taxon>Bigyra</taxon>
        <taxon>Labyrinthulomycetes</taxon>
        <taxon>Thraustochytrida</taxon>
        <taxon>Thraustochytriidae</taxon>
        <taxon>Aplanochytrium</taxon>
    </lineage>
</organism>
<dbReference type="Gene3D" id="3.30.160.60">
    <property type="entry name" value="Classic Zinc Finger"/>
    <property type="match status" value="1"/>
</dbReference>
<dbReference type="InterPro" id="IPR003604">
    <property type="entry name" value="Matrin/U1-like-C_Znf_C2H2"/>
</dbReference>
<evidence type="ECO:0000259" key="6">
    <source>
        <dbReference type="PROSITE" id="PS00028"/>
    </source>
</evidence>
<sequence>MADQAKELEKTKGVANVEVRRRWDKEEYRRKALEREERRHQPAVKRKFEKDETGVLTSVPMLKGRTDKAVTRSIEKDVGKSYMVNPEGDGAEKGGYYCKHCDRSYMDSTSYLDHLNSRMHQAAIGSSMMVKKSTEEEVKSRFKLHITKKLEAVNNGKDDSNSAQKYSFAERVKKLEEEELEIKERQREAKKRKKEAKEQMKKEAENAFTDEEAMAAMGFGSFGAKK</sequence>
<dbReference type="EMBL" id="HBIN01017873">
    <property type="protein sequence ID" value="CAE0443579.1"/>
    <property type="molecule type" value="Transcribed_RNA"/>
</dbReference>
<dbReference type="GO" id="GO:0003676">
    <property type="term" value="F:nucleic acid binding"/>
    <property type="evidence" value="ECO:0007669"/>
    <property type="project" value="InterPro"/>
</dbReference>
<keyword evidence="1" id="KW-0479">Metal-binding</keyword>
<dbReference type="PANTHER" id="PTHR45986:SF1">
    <property type="entry name" value="ZINC FINGER MATRIN-TYPE PROTEIN 2"/>
    <property type="match status" value="1"/>
</dbReference>
<feature type="compositionally biased region" description="Basic and acidic residues" evidence="5">
    <location>
        <begin position="195"/>
        <end position="205"/>
    </location>
</feature>
<dbReference type="GO" id="GO:0046540">
    <property type="term" value="C:U4/U6 x U5 tri-snRNP complex"/>
    <property type="evidence" value="ECO:0007669"/>
    <property type="project" value="TreeGrafter"/>
</dbReference>
<dbReference type="PANTHER" id="PTHR45986">
    <property type="entry name" value="ZINC FINGER MATRIN-TYPE PROTEIN 2"/>
    <property type="match status" value="1"/>
</dbReference>
<protein>
    <recommendedName>
        <fullName evidence="6">C2H2-type domain-containing protein</fullName>
    </recommendedName>
</protein>
<dbReference type="AlphaFoldDB" id="A0A7S3PLR9"/>
<evidence type="ECO:0000256" key="3">
    <source>
        <dbReference type="ARBA" id="ARBA00022833"/>
    </source>
</evidence>
<gene>
    <name evidence="7" type="ORF">ASTO00021_LOCUS13642</name>
</gene>
<evidence type="ECO:0000313" key="7">
    <source>
        <dbReference type="EMBL" id="CAE0443579.1"/>
    </source>
</evidence>
<feature type="region of interest" description="Disordered" evidence="5">
    <location>
        <begin position="184"/>
        <end position="209"/>
    </location>
</feature>
<dbReference type="GO" id="GO:0008270">
    <property type="term" value="F:zinc ion binding"/>
    <property type="evidence" value="ECO:0007669"/>
    <property type="project" value="UniProtKB-KW"/>
</dbReference>
<evidence type="ECO:0000256" key="1">
    <source>
        <dbReference type="ARBA" id="ARBA00022723"/>
    </source>
</evidence>
<reference evidence="7" key="1">
    <citation type="submission" date="2021-01" db="EMBL/GenBank/DDBJ databases">
        <authorList>
            <person name="Corre E."/>
            <person name="Pelletier E."/>
            <person name="Niang G."/>
            <person name="Scheremetjew M."/>
            <person name="Finn R."/>
            <person name="Kale V."/>
            <person name="Holt S."/>
            <person name="Cochrane G."/>
            <person name="Meng A."/>
            <person name="Brown T."/>
            <person name="Cohen L."/>
        </authorList>
    </citation>
    <scope>NUCLEOTIDE SEQUENCE</scope>
    <source>
        <strain evidence="7">GSBS06</strain>
    </source>
</reference>
<proteinExistence type="predicted"/>
<dbReference type="PROSITE" id="PS00028">
    <property type="entry name" value="ZINC_FINGER_C2H2_1"/>
    <property type="match status" value="1"/>
</dbReference>
<keyword evidence="2" id="KW-0863">Zinc-finger</keyword>
<dbReference type="SMART" id="SM00451">
    <property type="entry name" value="ZnF_U1"/>
    <property type="match status" value="1"/>
</dbReference>
<keyword evidence="3" id="KW-0862">Zinc</keyword>
<dbReference type="GO" id="GO:0005681">
    <property type="term" value="C:spliceosomal complex"/>
    <property type="evidence" value="ECO:0007669"/>
    <property type="project" value="InterPro"/>
</dbReference>
<accession>A0A7S3PLR9</accession>
<evidence type="ECO:0000256" key="4">
    <source>
        <dbReference type="ARBA" id="ARBA00023242"/>
    </source>
</evidence>